<dbReference type="Proteomes" id="UP000603453">
    <property type="component" value="Unassembled WGS sequence"/>
</dbReference>
<dbReference type="Pfam" id="PF05721">
    <property type="entry name" value="PhyH"/>
    <property type="match status" value="1"/>
</dbReference>
<accession>A0A8H7R9R3</accession>
<evidence type="ECO:0000313" key="4">
    <source>
        <dbReference type="Proteomes" id="UP000603453"/>
    </source>
</evidence>
<dbReference type="InterPro" id="IPR008775">
    <property type="entry name" value="Phytyl_CoA_dOase-like"/>
</dbReference>
<dbReference type="PANTHER" id="PTHR20883:SF48">
    <property type="entry name" value="ECTOINE DIOXYGENASE"/>
    <property type="match status" value="1"/>
</dbReference>
<dbReference type="SUPFAM" id="SSF51197">
    <property type="entry name" value="Clavaminate synthase-like"/>
    <property type="match status" value="1"/>
</dbReference>
<dbReference type="OrthoDB" id="445007at2759"/>
<organism evidence="3 4">
    <name type="scientific">Mucor saturninus</name>
    <dbReference type="NCBI Taxonomy" id="64648"/>
    <lineage>
        <taxon>Eukaryota</taxon>
        <taxon>Fungi</taxon>
        <taxon>Fungi incertae sedis</taxon>
        <taxon>Mucoromycota</taxon>
        <taxon>Mucoromycotina</taxon>
        <taxon>Mucoromycetes</taxon>
        <taxon>Mucorales</taxon>
        <taxon>Mucorineae</taxon>
        <taxon>Mucoraceae</taxon>
        <taxon>Mucor</taxon>
    </lineage>
</organism>
<comment type="caution">
    <text evidence="3">The sequence shown here is derived from an EMBL/GenBank/DDBJ whole genome shotgun (WGS) entry which is preliminary data.</text>
</comment>
<evidence type="ECO:0008006" key="5">
    <source>
        <dbReference type="Google" id="ProtNLM"/>
    </source>
</evidence>
<dbReference type="PANTHER" id="PTHR20883">
    <property type="entry name" value="PHYTANOYL-COA DIOXYGENASE DOMAIN CONTAINING 1"/>
    <property type="match status" value="1"/>
</dbReference>
<dbReference type="EMBL" id="JAEPRD010000027">
    <property type="protein sequence ID" value="KAG2206972.1"/>
    <property type="molecule type" value="Genomic_DNA"/>
</dbReference>
<gene>
    <name evidence="3" type="ORF">INT47_008441</name>
</gene>
<dbReference type="Gene3D" id="2.60.120.620">
    <property type="entry name" value="q2cbj1_9rhob like domain"/>
    <property type="match status" value="1"/>
</dbReference>
<keyword evidence="4" id="KW-1185">Reference proteome</keyword>
<dbReference type="GO" id="GO:0046872">
    <property type="term" value="F:metal ion binding"/>
    <property type="evidence" value="ECO:0007669"/>
    <property type="project" value="UniProtKB-ARBA"/>
</dbReference>
<dbReference type="AlphaFoldDB" id="A0A8H7R9R3"/>
<sequence>MTFTAVSPRTEPYNLTEKQVQDYKDDGYLLIEDFFSVEEHQTLENYCIEFQTWNKEKGKWMQYYEPNVVTGQDQLCRIENFTPYHSGMKDYVYNSRLLEVLEKLHGEKYILFKEKVNYKLSGGSGFPPHQDAPAFVQFGQSTHMTVMFSIDATTAANGCLEVVPGSHRNEHERRILPQEKHDGSISTDWVNTHEWKPVHCKAGSVLIFGAYLAHRSGDNVTDKSRKAVYLTYNAAKEGDVRDHYYQEKRKHFPPSYEREEGKDYSKGAIIYNLATPIRS</sequence>
<proteinExistence type="inferred from homology"/>
<reference evidence="3" key="1">
    <citation type="submission" date="2020-12" db="EMBL/GenBank/DDBJ databases">
        <title>Metabolic potential, ecology and presence of endohyphal bacteria is reflected in genomic diversity of Mucoromycotina.</title>
        <authorList>
            <person name="Muszewska A."/>
            <person name="Okrasinska A."/>
            <person name="Steczkiewicz K."/>
            <person name="Drgas O."/>
            <person name="Orlowska M."/>
            <person name="Perlinska-Lenart U."/>
            <person name="Aleksandrzak-Piekarczyk T."/>
            <person name="Szatraj K."/>
            <person name="Zielenkiewicz U."/>
            <person name="Pilsyk S."/>
            <person name="Malc E."/>
            <person name="Mieczkowski P."/>
            <person name="Kruszewska J.S."/>
            <person name="Biernat P."/>
            <person name="Pawlowska J."/>
        </authorList>
    </citation>
    <scope>NUCLEOTIDE SEQUENCE</scope>
    <source>
        <strain evidence="3">WA0000017839</strain>
    </source>
</reference>
<dbReference type="GO" id="GO:0016491">
    <property type="term" value="F:oxidoreductase activity"/>
    <property type="evidence" value="ECO:0007669"/>
    <property type="project" value="UniProtKB-ARBA"/>
</dbReference>
<protein>
    <recommendedName>
        <fullName evidence="5">Phytanoyl-CoA dioxygenase</fullName>
    </recommendedName>
</protein>
<evidence type="ECO:0000313" key="3">
    <source>
        <dbReference type="EMBL" id="KAG2206972.1"/>
    </source>
</evidence>
<comment type="cofactor">
    <cofactor evidence="1">
        <name>Fe cation</name>
        <dbReference type="ChEBI" id="CHEBI:24875"/>
    </cofactor>
</comment>
<evidence type="ECO:0000256" key="1">
    <source>
        <dbReference type="ARBA" id="ARBA00001962"/>
    </source>
</evidence>
<evidence type="ECO:0000256" key="2">
    <source>
        <dbReference type="ARBA" id="ARBA00005830"/>
    </source>
</evidence>
<name>A0A8H7R9R3_9FUNG</name>
<comment type="similarity">
    <text evidence="2">Belongs to the PhyH family.</text>
</comment>